<dbReference type="PANTHER" id="PTHR31964">
    <property type="entry name" value="ADENINE NUCLEOTIDE ALPHA HYDROLASES-LIKE SUPERFAMILY PROTEIN"/>
    <property type="match status" value="1"/>
</dbReference>
<feature type="domain" description="UspA" evidence="2">
    <location>
        <begin position="5"/>
        <end position="140"/>
    </location>
</feature>
<evidence type="ECO:0000313" key="4">
    <source>
        <dbReference type="Proteomes" id="UP000635606"/>
    </source>
</evidence>
<organism evidence="3 4">
    <name type="scientific">Virgisporangium ochraceum</name>
    <dbReference type="NCBI Taxonomy" id="65505"/>
    <lineage>
        <taxon>Bacteria</taxon>
        <taxon>Bacillati</taxon>
        <taxon>Actinomycetota</taxon>
        <taxon>Actinomycetes</taxon>
        <taxon>Micromonosporales</taxon>
        <taxon>Micromonosporaceae</taxon>
        <taxon>Virgisporangium</taxon>
    </lineage>
</organism>
<feature type="domain" description="UspA" evidence="2">
    <location>
        <begin position="150"/>
        <end position="269"/>
    </location>
</feature>
<sequence>MEASVIVGVDGSPSAAHAAELAGELAVRHRLALEVVHVFSWPAMYPPFLPPSVVKGLDPRPLAAEIVGTVATAVGQRHPYLSIGTRAVDGNAAGVLVDASRHAAFLVVGHRGLGGLTEIVVGSVGVYVAAHAHCPVLVVRGDAGPSGAPVVVGVDGSTPARTAAAHAFAEADSRHADLYVVHARVGGSTGDPVDLDLADLVGRYPDVKVHREVRTDDPPAVVISRLASDVGAGLVVVGSRGLGGFRSLLVGGTSRMLVDHAPCPVMVVPTNAVTRLQGGTS</sequence>
<dbReference type="Gene3D" id="3.40.50.620">
    <property type="entry name" value="HUPs"/>
    <property type="match status" value="2"/>
</dbReference>
<evidence type="ECO:0000256" key="1">
    <source>
        <dbReference type="ARBA" id="ARBA00008791"/>
    </source>
</evidence>
<dbReference type="RefSeq" id="WP_203931539.1">
    <property type="nucleotide sequence ID" value="NZ_BOPH01000088.1"/>
</dbReference>
<comment type="caution">
    <text evidence="3">The sequence shown here is derived from an EMBL/GenBank/DDBJ whole genome shotgun (WGS) entry which is preliminary data.</text>
</comment>
<gene>
    <name evidence="3" type="ORF">Voc01_066140</name>
</gene>
<dbReference type="PRINTS" id="PR01438">
    <property type="entry name" value="UNVRSLSTRESS"/>
</dbReference>
<reference evidence="3" key="1">
    <citation type="submission" date="2021-01" db="EMBL/GenBank/DDBJ databases">
        <title>Whole genome shotgun sequence of Virgisporangium ochraceum NBRC 16418.</title>
        <authorList>
            <person name="Komaki H."/>
            <person name="Tamura T."/>
        </authorList>
    </citation>
    <scope>NUCLEOTIDE SEQUENCE</scope>
    <source>
        <strain evidence="3">NBRC 16418</strain>
    </source>
</reference>
<protein>
    <submittedName>
        <fullName evidence="3">Universal stress protein</fullName>
    </submittedName>
</protein>
<evidence type="ECO:0000313" key="3">
    <source>
        <dbReference type="EMBL" id="GIJ71697.1"/>
    </source>
</evidence>
<dbReference type="Pfam" id="PF00582">
    <property type="entry name" value="Usp"/>
    <property type="match status" value="2"/>
</dbReference>
<name>A0A8J4EH06_9ACTN</name>
<dbReference type="AlphaFoldDB" id="A0A8J4EH06"/>
<dbReference type="EMBL" id="BOPH01000088">
    <property type="protein sequence ID" value="GIJ71697.1"/>
    <property type="molecule type" value="Genomic_DNA"/>
</dbReference>
<comment type="similarity">
    <text evidence="1">Belongs to the universal stress protein A family.</text>
</comment>
<evidence type="ECO:0000259" key="2">
    <source>
        <dbReference type="Pfam" id="PF00582"/>
    </source>
</evidence>
<dbReference type="PANTHER" id="PTHR31964:SF113">
    <property type="entry name" value="USPA DOMAIN-CONTAINING PROTEIN"/>
    <property type="match status" value="1"/>
</dbReference>
<accession>A0A8J4EH06</accession>
<dbReference type="InterPro" id="IPR014729">
    <property type="entry name" value="Rossmann-like_a/b/a_fold"/>
</dbReference>
<dbReference type="SUPFAM" id="SSF52402">
    <property type="entry name" value="Adenine nucleotide alpha hydrolases-like"/>
    <property type="match status" value="2"/>
</dbReference>
<keyword evidence="4" id="KW-1185">Reference proteome</keyword>
<dbReference type="InterPro" id="IPR006015">
    <property type="entry name" value="Universal_stress_UspA"/>
</dbReference>
<proteinExistence type="inferred from homology"/>
<dbReference type="InterPro" id="IPR006016">
    <property type="entry name" value="UspA"/>
</dbReference>
<dbReference type="Proteomes" id="UP000635606">
    <property type="component" value="Unassembled WGS sequence"/>
</dbReference>